<keyword evidence="1" id="KW-0812">Transmembrane</keyword>
<dbReference type="BioCyc" id="PSP1104324:GJSN-2768-MONOMER"/>
<proteinExistence type="predicted"/>
<dbReference type="AlphaFoldDB" id="G7VFK0"/>
<dbReference type="SUPFAM" id="SSF48537">
    <property type="entry name" value="Phospholipase C/P1 nuclease"/>
    <property type="match status" value="1"/>
</dbReference>
<accession>G7VFK0</accession>
<dbReference type="GO" id="GO:0016788">
    <property type="term" value="F:hydrolase activity, acting on ester bonds"/>
    <property type="evidence" value="ECO:0007669"/>
    <property type="project" value="InterPro"/>
</dbReference>
<dbReference type="STRING" id="1104324.P186_2830"/>
<protein>
    <submittedName>
        <fullName evidence="2">Uncharacterized protein</fullName>
    </submittedName>
</protein>
<dbReference type="Proteomes" id="UP000005867">
    <property type="component" value="Chromosome"/>
</dbReference>
<gene>
    <name evidence="2" type="ORF">P186_2830</name>
</gene>
<evidence type="ECO:0000313" key="3">
    <source>
        <dbReference type="Proteomes" id="UP000005867"/>
    </source>
</evidence>
<dbReference type="InterPro" id="IPR008947">
    <property type="entry name" value="PLipase_C/P1_nuclease_dom_sf"/>
</dbReference>
<dbReference type="KEGG" id="pyr:P186_2830"/>
<evidence type="ECO:0000256" key="1">
    <source>
        <dbReference type="SAM" id="Phobius"/>
    </source>
</evidence>
<dbReference type="eggNOG" id="arCOG07030">
    <property type="taxonomic scope" value="Archaea"/>
</dbReference>
<dbReference type="EMBL" id="CP003098">
    <property type="protein sequence ID" value="AET34206.1"/>
    <property type="molecule type" value="Genomic_DNA"/>
</dbReference>
<name>G7VFK0_9CREN</name>
<dbReference type="HOGENOM" id="CLU_1131648_0_0_2"/>
<sequence length="259" mass="28860">MYVPTWNTHRVLVDKAWPESLPRGELYRGVMRGVVEPDVEEDRVYVERCRRGRCRRSEARPAHHKPQPGLVEYYYNLAHYHRARGDLYNAGRALGRALHYVHDGAVKTRKWLILDVHDEVEQRMDALAAELPHICREAKPGRSNNPVNALCHAYQQTKTLLARFAQEAVTPDAARAYRRRGLKKKIYLALAGAAAAAAGVALATHATLLLTLIGGAASLAALAWTPRDYIIAMRGGALCLKPRRAKPAMTCEGPPNAYV</sequence>
<feature type="transmembrane region" description="Helical" evidence="1">
    <location>
        <begin position="186"/>
        <end position="202"/>
    </location>
</feature>
<reference evidence="2 3" key="1">
    <citation type="journal article" date="2012" name="J. Bacteriol.">
        <title>Complete genome sequence of strain 1860, a crenarchaeon of the genus pyrobaculum able to grow with various electron acceptors.</title>
        <authorList>
            <person name="Mardanov A.V."/>
            <person name="Gumerov V.M."/>
            <person name="Slobodkina G.B."/>
            <person name="Beletsky A.V."/>
            <person name="Bonch-Osmolovskaya E.A."/>
            <person name="Ravin N.V."/>
            <person name="Skryabin K.G."/>
        </authorList>
    </citation>
    <scope>NUCLEOTIDE SEQUENCE [LARGE SCALE GENOMIC DNA]</scope>
    <source>
        <strain evidence="2 3">1860</strain>
    </source>
</reference>
<keyword evidence="1" id="KW-0472">Membrane</keyword>
<dbReference type="Gene3D" id="1.10.575.10">
    <property type="entry name" value="P1 Nuclease"/>
    <property type="match status" value="1"/>
</dbReference>
<organism evidence="2 3">
    <name type="scientific">Pyrobaculum ferrireducens</name>
    <dbReference type="NCBI Taxonomy" id="1104324"/>
    <lineage>
        <taxon>Archaea</taxon>
        <taxon>Thermoproteota</taxon>
        <taxon>Thermoprotei</taxon>
        <taxon>Thermoproteales</taxon>
        <taxon>Thermoproteaceae</taxon>
        <taxon>Pyrobaculum</taxon>
    </lineage>
</organism>
<keyword evidence="1" id="KW-1133">Transmembrane helix</keyword>
<feature type="transmembrane region" description="Helical" evidence="1">
    <location>
        <begin position="208"/>
        <end position="225"/>
    </location>
</feature>
<keyword evidence="3" id="KW-1185">Reference proteome</keyword>
<evidence type="ECO:0000313" key="2">
    <source>
        <dbReference type="EMBL" id="AET34206.1"/>
    </source>
</evidence>